<dbReference type="RefSeq" id="WP_388002368.1">
    <property type="nucleotide sequence ID" value="NZ_JBHUEE010000001.1"/>
</dbReference>
<evidence type="ECO:0000313" key="2">
    <source>
        <dbReference type="Proteomes" id="UP001597277"/>
    </source>
</evidence>
<reference evidence="2" key="1">
    <citation type="journal article" date="2019" name="Int. J. Syst. Evol. Microbiol.">
        <title>The Global Catalogue of Microorganisms (GCM) 10K type strain sequencing project: providing services to taxonomists for standard genome sequencing and annotation.</title>
        <authorList>
            <consortium name="The Broad Institute Genomics Platform"/>
            <consortium name="The Broad Institute Genome Sequencing Center for Infectious Disease"/>
            <person name="Wu L."/>
            <person name="Ma J."/>
        </authorList>
    </citation>
    <scope>NUCLEOTIDE SEQUENCE [LARGE SCALE GENOMIC DNA]</scope>
    <source>
        <strain evidence="2">JCM 17130</strain>
    </source>
</reference>
<organism evidence="1 2">
    <name type="scientific">Georgenia deserti</name>
    <dbReference type="NCBI Taxonomy" id="2093781"/>
    <lineage>
        <taxon>Bacteria</taxon>
        <taxon>Bacillati</taxon>
        <taxon>Actinomycetota</taxon>
        <taxon>Actinomycetes</taxon>
        <taxon>Micrococcales</taxon>
        <taxon>Bogoriellaceae</taxon>
        <taxon>Georgenia</taxon>
    </lineage>
</organism>
<name>A0ABW4L0T8_9MICO</name>
<dbReference type="Proteomes" id="UP001597277">
    <property type="component" value="Unassembled WGS sequence"/>
</dbReference>
<dbReference type="EMBL" id="JBHUEE010000001">
    <property type="protein sequence ID" value="MFD1716443.1"/>
    <property type="molecule type" value="Genomic_DNA"/>
</dbReference>
<evidence type="ECO:0000313" key="1">
    <source>
        <dbReference type="EMBL" id="MFD1716443.1"/>
    </source>
</evidence>
<accession>A0ABW4L0T8</accession>
<evidence type="ECO:0008006" key="3">
    <source>
        <dbReference type="Google" id="ProtNLM"/>
    </source>
</evidence>
<gene>
    <name evidence="1" type="ORF">ACFSE6_01230</name>
</gene>
<protein>
    <recommendedName>
        <fullName evidence="3">SDR family NAD(P)-dependent oxidoreductase</fullName>
    </recommendedName>
</protein>
<sequence>MRPGGRLLVVGLARVSSPADTVYDLASALLNPVVGLAKHPLPVRRDAPDDAMPVRDPELSVDEIASAARQILPGALVRRRLFFRYTLEWESPSDFGQNGAHEPAQD</sequence>
<keyword evidence="2" id="KW-1185">Reference proteome</keyword>
<comment type="caution">
    <text evidence="1">The sequence shown here is derived from an EMBL/GenBank/DDBJ whole genome shotgun (WGS) entry which is preliminary data.</text>
</comment>
<proteinExistence type="predicted"/>